<dbReference type="Proteomes" id="UP000375525">
    <property type="component" value="Unassembled WGS sequence"/>
</dbReference>
<protein>
    <recommendedName>
        <fullName evidence="4">Lipoprotein</fullName>
    </recommendedName>
</protein>
<evidence type="ECO:0000256" key="1">
    <source>
        <dbReference type="SAM" id="SignalP"/>
    </source>
</evidence>
<proteinExistence type="predicted"/>
<organism evidence="2 3">
    <name type="scientific">Pseudomonas fluorescens</name>
    <dbReference type="NCBI Taxonomy" id="294"/>
    <lineage>
        <taxon>Bacteria</taxon>
        <taxon>Pseudomonadati</taxon>
        <taxon>Pseudomonadota</taxon>
        <taxon>Gammaproteobacteria</taxon>
        <taxon>Pseudomonadales</taxon>
        <taxon>Pseudomonadaceae</taxon>
        <taxon>Pseudomonas</taxon>
    </lineage>
</organism>
<sequence precursor="true">MNLKISLAALLVTITLFGCATSSTPSVTVTLIATQRNAGQIGNVTLSSYDNKTGLSYFISGAPGGVTLPLRLYTFIYKGSCQQPGPVAYAMNEQVNTERQPIRGWTLSRTAPVEMSVLLSGEYAIVVRTAPSDGNFDIFCGDIKQGVAAK</sequence>
<dbReference type="PROSITE" id="PS51257">
    <property type="entry name" value="PROKAR_LIPOPROTEIN"/>
    <property type="match status" value="1"/>
</dbReference>
<gene>
    <name evidence="2" type="ORF">PS880_03893</name>
</gene>
<accession>A0A5E7MCC9</accession>
<feature type="signal peptide" evidence="1">
    <location>
        <begin position="1"/>
        <end position="20"/>
    </location>
</feature>
<dbReference type="OrthoDB" id="9133049at2"/>
<name>A0A5E7MCC9_PSEFL</name>
<evidence type="ECO:0000313" key="3">
    <source>
        <dbReference type="Proteomes" id="UP000375525"/>
    </source>
</evidence>
<evidence type="ECO:0000313" key="2">
    <source>
        <dbReference type="EMBL" id="VVP22261.1"/>
    </source>
</evidence>
<dbReference type="AlphaFoldDB" id="A0A5E7MCC9"/>
<keyword evidence="1" id="KW-0732">Signal</keyword>
<dbReference type="EMBL" id="CABVIH010000019">
    <property type="protein sequence ID" value="VVP22261.1"/>
    <property type="molecule type" value="Genomic_DNA"/>
</dbReference>
<feature type="chain" id="PRO_5022662450" description="Lipoprotein" evidence="1">
    <location>
        <begin position="21"/>
        <end position="150"/>
    </location>
</feature>
<dbReference type="RefSeq" id="WP_007947867.1">
    <property type="nucleotide sequence ID" value="NZ_CABVIH010000019.1"/>
</dbReference>
<evidence type="ECO:0008006" key="4">
    <source>
        <dbReference type="Google" id="ProtNLM"/>
    </source>
</evidence>
<reference evidence="2 3" key="1">
    <citation type="submission" date="2019-09" db="EMBL/GenBank/DDBJ databases">
        <authorList>
            <person name="Chandra G."/>
            <person name="Truman W A."/>
        </authorList>
    </citation>
    <scope>NUCLEOTIDE SEQUENCE [LARGE SCALE GENOMIC DNA]</scope>
    <source>
        <strain evidence="2">PS880</strain>
    </source>
</reference>